<evidence type="ECO:0000313" key="3">
    <source>
        <dbReference type="EMBL" id="UTZ28359.1"/>
    </source>
</evidence>
<reference evidence="3" key="1">
    <citation type="submission" date="2020-03" db="EMBL/GenBank/DDBJ databases">
        <title>Five strains of Vibrio campbellii isolated from Mariana Trench.</title>
        <authorList>
            <person name="Liang J."/>
            <person name="Zhang X.-H."/>
        </authorList>
    </citation>
    <scope>NUCLEOTIDE SEQUENCE</scope>
    <source>
        <strain evidence="4">LJC013</strain>
        <strain evidence="3">LJC014</strain>
    </source>
</reference>
<proteinExistence type="predicted"/>
<keyword evidence="2" id="KW-0732">Signal</keyword>
<gene>
    <name evidence="3" type="ORF">HB761_16790</name>
    <name evidence="4" type="ORF">HB762_21185</name>
</gene>
<evidence type="ECO:0000313" key="4">
    <source>
        <dbReference type="EMBL" id="UTZ33777.1"/>
    </source>
</evidence>
<evidence type="ECO:0000256" key="1">
    <source>
        <dbReference type="SAM" id="MobiDB-lite"/>
    </source>
</evidence>
<name>A0AAE9SKX0_9VIBR</name>
<sequence>MKKLIALGLMVCCVNVAFASDGSFTGAIDMTMSQENRIEVRRVGSELALQGRNENTNGGVVIQTDASNQPIQLRGRRD</sequence>
<dbReference type="EMBL" id="CP050471">
    <property type="protein sequence ID" value="UTZ33777.1"/>
    <property type="molecule type" value="Genomic_DNA"/>
</dbReference>
<accession>A0AAE9SKX0</accession>
<feature type="compositionally biased region" description="Polar residues" evidence="1">
    <location>
        <begin position="58"/>
        <end position="71"/>
    </location>
</feature>
<feature type="region of interest" description="Disordered" evidence="1">
    <location>
        <begin position="58"/>
        <end position="78"/>
    </location>
</feature>
<evidence type="ECO:0000313" key="6">
    <source>
        <dbReference type="Proteomes" id="UP001059912"/>
    </source>
</evidence>
<keyword evidence="6" id="KW-1185">Reference proteome</keyword>
<feature type="chain" id="PRO_5041994441" evidence="2">
    <location>
        <begin position="20"/>
        <end position="78"/>
    </location>
</feature>
<feature type="signal peptide" evidence="2">
    <location>
        <begin position="1"/>
        <end position="19"/>
    </location>
</feature>
<dbReference type="EMBL" id="CP050468">
    <property type="protein sequence ID" value="UTZ28359.1"/>
    <property type="molecule type" value="Genomic_DNA"/>
</dbReference>
<dbReference type="AlphaFoldDB" id="A0AAE9SKX0"/>
<dbReference type="Proteomes" id="UP001059912">
    <property type="component" value="Chromosome 2"/>
</dbReference>
<evidence type="ECO:0000256" key="2">
    <source>
        <dbReference type="SAM" id="SignalP"/>
    </source>
</evidence>
<evidence type="ECO:0000313" key="5">
    <source>
        <dbReference type="Proteomes" id="UP001058687"/>
    </source>
</evidence>
<protein>
    <submittedName>
        <fullName evidence="3">Uncharacterized protein</fullName>
    </submittedName>
</protein>
<dbReference type="Proteomes" id="UP001058687">
    <property type="component" value="Chromosome 2"/>
</dbReference>
<organism evidence="3 5">
    <name type="scientific">Vibrio campbellii</name>
    <dbReference type="NCBI Taxonomy" id="680"/>
    <lineage>
        <taxon>Bacteria</taxon>
        <taxon>Pseudomonadati</taxon>
        <taxon>Pseudomonadota</taxon>
        <taxon>Gammaproteobacteria</taxon>
        <taxon>Vibrionales</taxon>
        <taxon>Vibrionaceae</taxon>
        <taxon>Vibrio</taxon>
    </lineage>
</organism>
<dbReference type="RefSeq" id="WP_005535020.1">
    <property type="nucleotide sequence ID" value="NZ_CP030789.1"/>
</dbReference>